<dbReference type="GO" id="GO:0004568">
    <property type="term" value="F:chitinase activity"/>
    <property type="evidence" value="ECO:0007669"/>
    <property type="project" value="TreeGrafter"/>
</dbReference>
<feature type="domain" description="GH18" evidence="2">
    <location>
        <begin position="1"/>
        <end position="233"/>
    </location>
</feature>
<dbReference type="SUPFAM" id="SSF51445">
    <property type="entry name" value="(Trans)glycosidases"/>
    <property type="match status" value="1"/>
</dbReference>
<keyword evidence="4" id="KW-1185">Reference proteome</keyword>
<dbReference type="Proteomes" id="UP000502823">
    <property type="component" value="Unassembled WGS sequence"/>
</dbReference>
<dbReference type="Pfam" id="PF00704">
    <property type="entry name" value="Glyco_hydro_18"/>
    <property type="match status" value="1"/>
</dbReference>
<name>A0A6L2PCD3_COPFO</name>
<dbReference type="GO" id="GO:0005576">
    <property type="term" value="C:extracellular region"/>
    <property type="evidence" value="ECO:0007669"/>
    <property type="project" value="TreeGrafter"/>
</dbReference>
<dbReference type="PANTHER" id="PTHR11177:SF403">
    <property type="entry name" value="CHITINASE 2-RELATED"/>
    <property type="match status" value="1"/>
</dbReference>
<reference evidence="4" key="1">
    <citation type="submission" date="2020-01" db="EMBL/GenBank/DDBJ databases">
        <title>Draft genome sequence of the Termite Coptotermes fromosanus.</title>
        <authorList>
            <person name="Itakura S."/>
            <person name="Yosikawa Y."/>
            <person name="Umezawa K."/>
        </authorList>
    </citation>
    <scope>NUCLEOTIDE SEQUENCE [LARGE SCALE GENOMIC DNA]</scope>
</reference>
<dbReference type="PANTHER" id="PTHR11177">
    <property type="entry name" value="CHITINASE"/>
    <property type="match status" value="1"/>
</dbReference>
<evidence type="ECO:0000259" key="2">
    <source>
        <dbReference type="PROSITE" id="PS51910"/>
    </source>
</evidence>
<dbReference type="Gene3D" id="3.10.50.10">
    <property type="match status" value="1"/>
</dbReference>
<dbReference type="GO" id="GO:0006032">
    <property type="term" value="P:chitin catabolic process"/>
    <property type="evidence" value="ECO:0007669"/>
    <property type="project" value="TreeGrafter"/>
</dbReference>
<sequence length="252" mass="28480">MAYFLQELREEFDKFGWLLTAPLGVMPGTIERSYNIPAVSKYLDYMFALCYAYHGHWDSQTGPNAPLYPRFADDVLNVEASINTLLFKGAAREKLVLGLPLYGRIFKLKDTGGIVGFQKPTQGPGKQGDYVQEPGFWGYNEICMVVNNPDCNWMRHWDNVTHTPYAFKDNQFISYDDERSLTEKVELAVHKKLAGVVVWSLDTDDFRGYCTFGKSGSTTYPLMRAINNALDNSVSWRKVPCNLSSSAKGPVN</sequence>
<proteinExistence type="predicted"/>
<dbReference type="InterPro" id="IPR017853">
    <property type="entry name" value="GH"/>
</dbReference>
<dbReference type="InterPro" id="IPR011583">
    <property type="entry name" value="Chitinase_II/V-like_cat"/>
</dbReference>
<evidence type="ECO:0000313" key="4">
    <source>
        <dbReference type="Proteomes" id="UP000502823"/>
    </source>
</evidence>
<dbReference type="EMBL" id="BLKM01003919">
    <property type="protein sequence ID" value="GFG30026.1"/>
    <property type="molecule type" value="Genomic_DNA"/>
</dbReference>
<dbReference type="InParanoid" id="A0A6L2PCD3"/>
<keyword evidence="1" id="KW-1015">Disulfide bond</keyword>
<dbReference type="GO" id="GO:0005975">
    <property type="term" value="P:carbohydrate metabolic process"/>
    <property type="evidence" value="ECO:0007669"/>
    <property type="project" value="InterPro"/>
</dbReference>
<dbReference type="SUPFAM" id="SSF54556">
    <property type="entry name" value="Chitinase insertion domain"/>
    <property type="match status" value="1"/>
</dbReference>
<accession>A0A6L2PCD3</accession>
<dbReference type="InterPro" id="IPR029070">
    <property type="entry name" value="Chitinase_insertion_sf"/>
</dbReference>
<dbReference type="OrthoDB" id="8187780at2759"/>
<dbReference type="InterPro" id="IPR050314">
    <property type="entry name" value="Glycosyl_Hydrlase_18"/>
</dbReference>
<organism evidence="3 4">
    <name type="scientific">Coptotermes formosanus</name>
    <name type="common">Formosan subterranean termite</name>
    <dbReference type="NCBI Taxonomy" id="36987"/>
    <lineage>
        <taxon>Eukaryota</taxon>
        <taxon>Metazoa</taxon>
        <taxon>Ecdysozoa</taxon>
        <taxon>Arthropoda</taxon>
        <taxon>Hexapoda</taxon>
        <taxon>Insecta</taxon>
        <taxon>Pterygota</taxon>
        <taxon>Neoptera</taxon>
        <taxon>Polyneoptera</taxon>
        <taxon>Dictyoptera</taxon>
        <taxon>Blattodea</taxon>
        <taxon>Blattoidea</taxon>
        <taxon>Termitoidae</taxon>
        <taxon>Rhinotermitidae</taxon>
        <taxon>Coptotermes</taxon>
    </lineage>
</organism>
<dbReference type="Gene3D" id="3.20.20.80">
    <property type="entry name" value="Glycosidases"/>
    <property type="match status" value="1"/>
</dbReference>
<gene>
    <name evidence="3" type="ORF">Cfor_10745</name>
</gene>
<dbReference type="PROSITE" id="PS51910">
    <property type="entry name" value="GH18_2"/>
    <property type="match status" value="1"/>
</dbReference>
<evidence type="ECO:0000313" key="3">
    <source>
        <dbReference type="EMBL" id="GFG30026.1"/>
    </source>
</evidence>
<protein>
    <recommendedName>
        <fullName evidence="2">GH18 domain-containing protein</fullName>
    </recommendedName>
</protein>
<dbReference type="InterPro" id="IPR001223">
    <property type="entry name" value="Glyco_hydro18_cat"/>
</dbReference>
<dbReference type="FunFam" id="3.10.50.10:FF:000001">
    <property type="entry name" value="Chitinase 3-like 1"/>
    <property type="match status" value="1"/>
</dbReference>
<dbReference type="AlphaFoldDB" id="A0A6L2PCD3"/>
<dbReference type="GO" id="GO:0008061">
    <property type="term" value="F:chitin binding"/>
    <property type="evidence" value="ECO:0007669"/>
    <property type="project" value="InterPro"/>
</dbReference>
<dbReference type="SMART" id="SM00636">
    <property type="entry name" value="Glyco_18"/>
    <property type="match status" value="1"/>
</dbReference>
<evidence type="ECO:0000256" key="1">
    <source>
        <dbReference type="ARBA" id="ARBA00023157"/>
    </source>
</evidence>
<comment type="caution">
    <text evidence="3">The sequence shown here is derived from an EMBL/GenBank/DDBJ whole genome shotgun (WGS) entry which is preliminary data.</text>
</comment>